<sequence length="388" mass="42217">MTVLLIVLLLVLLAVLLFAYLRQSGSRVVRSRPPRLLPVTWSDDDIELPCTPMTDAPGRYGIWVRGADEEEETHLLVGERRTDPSGSPTVHRAVRHVAGPQRDGKGLARFTGHVFPSPDSIAPRRWSEATVPSGVGPCPAWLITPGQAHDPASWGIHIHGFGTTRITALRTVPAAETLRLTCLVPSFRGDGDGPPTRSSSSTLGAAEWADIDAAIDFAVDHGAKDITLFAWSMGAPLAFAAAARGKNADRIRGIVAIAPVTDWPLLIRAGARRSGLPAFLGSFTAWGLQQPLIERSLGITTRISFQITRADARAAAERLPILILHSEDDPIVPHEGSCLFERAYPDTVTLRSFRTVGHAWEYNAEPDKFNDAIIAWYRDRTSHPTPNP</sequence>
<reference evidence="3" key="1">
    <citation type="journal article" date="2019" name="Int. J. Syst. Evol. Microbiol.">
        <title>The Global Catalogue of Microorganisms (GCM) 10K type strain sequencing project: providing services to taxonomists for standard genome sequencing and annotation.</title>
        <authorList>
            <consortium name="The Broad Institute Genomics Platform"/>
            <consortium name="The Broad Institute Genome Sequencing Center for Infectious Disease"/>
            <person name="Wu L."/>
            <person name="Ma J."/>
        </authorList>
    </citation>
    <scope>NUCLEOTIDE SEQUENCE [LARGE SCALE GENOMIC DNA]</scope>
    <source>
        <strain evidence="3">CGMCC 1.10363</strain>
    </source>
</reference>
<dbReference type="EC" id="3.4.-.-" evidence="2"/>
<protein>
    <submittedName>
        <fullName evidence="2">Alpha/beta hydrolase family protein</fullName>
        <ecNumber evidence="2">3.4.-.-</ecNumber>
    </submittedName>
</protein>
<evidence type="ECO:0000313" key="2">
    <source>
        <dbReference type="EMBL" id="MFC4245000.1"/>
    </source>
</evidence>
<dbReference type="Pfam" id="PF00561">
    <property type="entry name" value="Abhydrolase_1"/>
    <property type="match status" value="1"/>
</dbReference>
<dbReference type="RefSeq" id="WP_390231560.1">
    <property type="nucleotide sequence ID" value="NZ_JBHSCN010000017.1"/>
</dbReference>
<evidence type="ECO:0000313" key="3">
    <source>
        <dbReference type="Proteomes" id="UP001595900"/>
    </source>
</evidence>
<evidence type="ECO:0000259" key="1">
    <source>
        <dbReference type="Pfam" id="PF00561"/>
    </source>
</evidence>
<keyword evidence="3" id="KW-1185">Reference proteome</keyword>
<accession>A0ABV8QBV2</accession>
<dbReference type="SUPFAM" id="SSF53474">
    <property type="entry name" value="alpha/beta-Hydrolases"/>
    <property type="match status" value="1"/>
</dbReference>
<organism evidence="2 3">
    <name type="scientific">Gryllotalpicola reticulitermitis</name>
    <dbReference type="NCBI Taxonomy" id="1184153"/>
    <lineage>
        <taxon>Bacteria</taxon>
        <taxon>Bacillati</taxon>
        <taxon>Actinomycetota</taxon>
        <taxon>Actinomycetes</taxon>
        <taxon>Micrococcales</taxon>
        <taxon>Microbacteriaceae</taxon>
        <taxon>Gryllotalpicola</taxon>
    </lineage>
</organism>
<dbReference type="InterPro" id="IPR029058">
    <property type="entry name" value="AB_hydrolase_fold"/>
</dbReference>
<name>A0ABV8QBV2_9MICO</name>
<dbReference type="InterPro" id="IPR000073">
    <property type="entry name" value="AB_hydrolase_1"/>
</dbReference>
<feature type="domain" description="AB hydrolase-1" evidence="1">
    <location>
        <begin position="158"/>
        <end position="268"/>
    </location>
</feature>
<proteinExistence type="predicted"/>
<dbReference type="GO" id="GO:0016787">
    <property type="term" value="F:hydrolase activity"/>
    <property type="evidence" value="ECO:0007669"/>
    <property type="project" value="UniProtKB-KW"/>
</dbReference>
<comment type="caution">
    <text evidence="2">The sequence shown here is derived from an EMBL/GenBank/DDBJ whole genome shotgun (WGS) entry which is preliminary data.</text>
</comment>
<gene>
    <name evidence="2" type="ORF">ACFOYW_16650</name>
</gene>
<dbReference type="EMBL" id="JBHSCN010000017">
    <property type="protein sequence ID" value="MFC4245000.1"/>
    <property type="molecule type" value="Genomic_DNA"/>
</dbReference>
<dbReference type="Gene3D" id="3.40.50.1820">
    <property type="entry name" value="alpha/beta hydrolase"/>
    <property type="match status" value="1"/>
</dbReference>
<keyword evidence="2" id="KW-0378">Hydrolase</keyword>
<dbReference type="Proteomes" id="UP001595900">
    <property type="component" value="Unassembled WGS sequence"/>
</dbReference>